<evidence type="ECO:0000313" key="6">
    <source>
        <dbReference type="EMBL" id="MDT9001551.1"/>
    </source>
</evidence>
<evidence type="ECO:0000259" key="5">
    <source>
        <dbReference type="Pfam" id="PF09084"/>
    </source>
</evidence>
<dbReference type="RefSeq" id="WP_315652432.1">
    <property type="nucleotide sequence ID" value="NZ_JAVXZY010000009.1"/>
</dbReference>
<comment type="similarity">
    <text evidence="2">Belongs to the bacterial solute-binding protein SsuA/TauA family.</text>
</comment>
<feature type="signal peptide" evidence="4">
    <location>
        <begin position="1"/>
        <end position="22"/>
    </location>
</feature>
<feature type="chain" id="PRO_5045213612" evidence="4">
    <location>
        <begin position="23"/>
        <end position="318"/>
    </location>
</feature>
<dbReference type="EMBL" id="JAVXZY010000009">
    <property type="protein sequence ID" value="MDT9001551.1"/>
    <property type="molecule type" value="Genomic_DNA"/>
</dbReference>
<evidence type="ECO:0000256" key="2">
    <source>
        <dbReference type="ARBA" id="ARBA00010742"/>
    </source>
</evidence>
<sequence>MNKRLITIAALAAASLIGPARADDVKLAIGISGWTGFAPLTLAKEAGLFKKQGLDVSLKKIPQKDRHLAIASGDVQCAATTVETWVVWNANGVATTQIFQLDKSYGADGMVVKPGIARIADLKGKTVAASAPGTAPYFTLAWMLKKNGLSVKDVKVVNLEPQAAANAFIAGVGEVDAGMTYEPYLSGVRAKPEAGKIIATTLDYPVVMDTFGCTPKFLAENPKAARGLAEAYFEALELIKKDPKKSFEIMGADVKQSGEAFEKSQAYLRWQDRAANQKFFAGEHAQFSKEAAELLLELGVIKQLPDMSKLATTQFIAP</sequence>
<dbReference type="PANTHER" id="PTHR30024">
    <property type="entry name" value="ALIPHATIC SULFONATES-BINDING PROTEIN-RELATED"/>
    <property type="match status" value="1"/>
</dbReference>
<dbReference type="Gene3D" id="3.40.190.10">
    <property type="entry name" value="Periplasmic binding protein-like II"/>
    <property type="match status" value="2"/>
</dbReference>
<feature type="domain" description="SsuA/THI5-like" evidence="5">
    <location>
        <begin position="35"/>
        <end position="245"/>
    </location>
</feature>
<protein>
    <submittedName>
        <fullName evidence="6">ABC transporter substrate-binding protein</fullName>
    </submittedName>
</protein>
<dbReference type="InterPro" id="IPR015168">
    <property type="entry name" value="SsuA/THI5"/>
</dbReference>
<accession>A0ABU3PG35</accession>
<evidence type="ECO:0000256" key="1">
    <source>
        <dbReference type="ARBA" id="ARBA00004418"/>
    </source>
</evidence>
<gene>
    <name evidence="6" type="ORF">RQP53_19905</name>
</gene>
<evidence type="ECO:0000256" key="3">
    <source>
        <dbReference type="ARBA" id="ARBA00022729"/>
    </source>
</evidence>
<comment type="caution">
    <text evidence="6">The sequence shown here is derived from an EMBL/GenBank/DDBJ whole genome shotgun (WGS) entry which is preliminary data.</text>
</comment>
<organism evidence="6 7">
    <name type="scientific">Roseateles aquae</name>
    <dbReference type="NCBI Taxonomy" id="3077235"/>
    <lineage>
        <taxon>Bacteria</taxon>
        <taxon>Pseudomonadati</taxon>
        <taxon>Pseudomonadota</taxon>
        <taxon>Betaproteobacteria</taxon>
        <taxon>Burkholderiales</taxon>
        <taxon>Sphaerotilaceae</taxon>
        <taxon>Roseateles</taxon>
    </lineage>
</organism>
<dbReference type="SUPFAM" id="SSF53850">
    <property type="entry name" value="Periplasmic binding protein-like II"/>
    <property type="match status" value="1"/>
</dbReference>
<name>A0ABU3PG35_9BURK</name>
<evidence type="ECO:0000256" key="4">
    <source>
        <dbReference type="SAM" id="SignalP"/>
    </source>
</evidence>
<keyword evidence="3 4" id="KW-0732">Signal</keyword>
<proteinExistence type="inferred from homology"/>
<dbReference type="PANTHER" id="PTHR30024:SF47">
    <property type="entry name" value="TAURINE-BINDING PERIPLASMIC PROTEIN"/>
    <property type="match status" value="1"/>
</dbReference>
<reference evidence="6" key="1">
    <citation type="submission" date="2023-09" db="EMBL/GenBank/DDBJ databases">
        <title>Paucibacter sp. APW11 Genome sequencing and assembly.</title>
        <authorList>
            <person name="Kim I."/>
        </authorList>
    </citation>
    <scope>NUCLEOTIDE SEQUENCE</scope>
    <source>
        <strain evidence="6">APW11</strain>
    </source>
</reference>
<evidence type="ECO:0000313" key="7">
    <source>
        <dbReference type="Proteomes" id="UP001246372"/>
    </source>
</evidence>
<keyword evidence="7" id="KW-1185">Reference proteome</keyword>
<dbReference type="Proteomes" id="UP001246372">
    <property type="component" value="Unassembled WGS sequence"/>
</dbReference>
<dbReference type="Pfam" id="PF09084">
    <property type="entry name" value="NMT1"/>
    <property type="match status" value="1"/>
</dbReference>
<comment type="subcellular location">
    <subcellularLocation>
        <location evidence="1">Periplasm</location>
    </subcellularLocation>
</comment>